<evidence type="ECO:0000256" key="1">
    <source>
        <dbReference type="ARBA" id="ARBA00009670"/>
    </source>
</evidence>
<comment type="caution">
    <text evidence="4">The sequence shown here is derived from an EMBL/GenBank/DDBJ whole genome shotgun (WGS) entry which is preliminary data.</text>
</comment>
<evidence type="ECO:0000256" key="2">
    <source>
        <dbReference type="SAM" id="MobiDB-lite"/>
    </source>
</evidence>
<dbReference type="InterPro" id="IPR004147">
    <property type="entry name" value="ABC1_dom"/>
</dbReference>
<dbReference type="EMBL" id="MLKD01000002">
    <property type="protein sequence ID" value="OQE29974.1"/>
    <property type="molecule type" value="Genomic_DNA"/>
</dbReference>
<dbReference type="PANTHER" id="PTHR43173">
    <property type="entry name" value="ABC1 FAMILY PROTEIN"/>
    <property type="match status" value="1"/>
</dbReference>
<dbReference type="STRING" id="303698.A0A1V6TVG3"/>
<dbReference type="InterPro" id="IPR045307">
    <property type="entry name" value="ADCK1_dom"/>
</dbReference>
<dbReference type="PANTHER" id="PTHR43173:SF37">
    <property type="entry name" value="ABC1 FAMILY PROTEIN C10F6.14C"/>
    <property type="match status" value="1"/>
</dbReference>
<dbReference type="SUPFAM" id="SSF56112">
    <property type="entry name" value="Protein kinase-like (PK-like)"/>
    <property type="match status" value="1"/>
</dbReference>
<reference evidence="5" key="1">
    <citation type="journal article" date="2017" name="Nat. Microbiol.">
        <title>Global analysis of biosynthetic gene clusters reveals vast potential of secondary metabolite production in Penicillium species.</title>
        <authorList>
            <person name="Nielsen J.C."/>
            <person name="Grijseels S."/>
            <person name="Prigent S."/>
            <person name="Ji B."/>
            <person name="Dainat J."/>
            <person name="Nielsen K.F."/>
            <person name="Frisvad J.C."/>
            <person name="Workman M."/>
            <person name="Nielsen J."/>
        </authorList>
    </citation>
    <scope>NUCLEOTIDE SEQUENCE [LARGE SCALE GENOMIC DNA]</scope>
    <source>
        <strain evidence="5">IBT 24891</strain>
    </source>
</reference>
<evidence type="ECO:0000313" key="4">
    <source>
        <dbReference type="EMBL" id="OQE29974.1"/>
    </source>
</evidence>
<accession>A0A1V6TVG3</accession>
<feature type="region of interest" description="Disordered" evidence="2">
    <location>
        <begin position="348"/>
        <end position="368"/>
    </location>
</feature>
<feature type="domain" description="ABC1 atypical kinase-like" evidence="3">
    <location>
        <begin position="167"/>
        <end position="474"/>
    </location>
</feature>
<protein>
    <recommendedName>
        <fullName evidence="3">ABC1 atypical kinase-like domain-containing protein</fullName>
    </recommendedName>
</protein>
<evidence type="ECO:0000313" key="5">
    <source>
        <dbReference type="Proteomes" id="UP000191285"/>
    </source>
</evidence>
<dbReference type="Proteomes" id="UP000191285">
    <property type="component" value="Unassembled WGS sequence"/>
</dbReference>
<evidence type="ECO:0000259" key="3">
    <source>
        <dbReference type="Pfam" id="PF03109"/>
    </source>
</evidence>
<name>A0A1V6TVG3_9EURO</name>
<dbReference type="InterPro" id="IPR011009">
    <property type="entry name" value="Kinase-like_dom_sf"/>
</dbReference>
<sequence>MSHAAFLRFMRPTVASSRLRAPTLWRSLPRHAHAGSYQPFVPPTPESLGKPRAAKEYKRTRKWLRRLVYLSLATGVVYGIDNQFYASSLTRTARTFSLGLLVALDYKINFRPNPPLASSINAVHSRNAERLSDLLRHNGGLYLKMGQAIAMQSAILPPEFQQMFSRMFDDAPQNDWKQVEKVIREDFGKSPEEVFGVSFSGEPGKGVMERKARASASVAQVHWARLQDGREVAIKIQKHEIVQQLAWDLWAFKAVTWIYSKIFDIPFYSLVPYISERLSLETDFLNEADNSENMARLIAGEPRLRDRVYIPKVWRELSSKRVMTAEWIEGVRLWDKDAITRSWRGGWRQGSPGCHGTPMDSPAKTDAPANPQLAKVKPERNHWRGQNNRGGLGLSLKDVMTTMVDLFSAQMFLWGLVHCDPHPGNIFIRRKPSGRPELVLIDHGLYIHMDPNFRHQYARLWKAMLTFDNDTLGEIVKTWGVNNPDIFASATLMRPYRGGDLSTQRGLEGLSKSEKAQRHYEMQQAARKAIRDILGDETKWPQELIFIGRNLRIVQANNQFLGSPVNRVKITGTWASRALVESADLPLPEKIRNLGRHVVFRIVLFTSDIFFWFTKIRQFLHLGGGMEDSIEAQMQGMAKDMGVELNQNVFEG</sequence>
<dbReference type="Pfam" id="PF03109">
    <property type="entry name" value="ABC1"/>
    <property type="match status" value="1"/>
</dbReference>
<keyword evidence="5" id="KW-1185">Reference proteome</keyword>
<comment type="similarity">
    <text evidence="1">Belongs to the protein kinase superfamily. ADCK protein kinase family.</text>
</comment>
<dbReference type="InterPro" id="IPR051130">
    <property type="entry name" value="Mito_struct-func_regulator"/>
</dbReference>
<organism evidence="4 5">
    <name type="scientific">Penicillium steckii</name>
    <dbReference type="NCBI Taxonomy" id="303698"/>
    <lineage>
        <taxon>Eukaryota</taxon>
        <taxon>Fungi</taxon>
        <taxon>Dikarya</taxon>
        <taxon>Ascomycota</taxon>
        <taxon>Pezizomycotina</taxon>
        <taxon>Eurotiomycetes</taxon>
        <taxon>Eurotiomycetidae</taxon>
        <taxon>Eurotiales</taxon>
        <taxon>Aspergillaceae</taxon>
        <taxon>Penicillium</taxon>
    </lineage>
</organism>
<proteinExistence type="inferred from homology"/>
<gene>
    <name evidence="4" type="ORF">PENSTE_c002G07636</name>
</gene>
<dbReference type="OrthoDB" id="427480at2759"/>
<dbReference type="CDD" id="cd13969">
    <property type="entry name" value="ADCK1-like"/>
    <property type="match status" value="1"/>
</dbReference>
<dbReference type="AlphaFoldDB" id="A0A1V6TVG3"/>